<dbReference type="Gene3D" id="6.10.250.690">
    <property type="match status" value="1"/>
</dbReference>
<dbReference type="InterPro" id="IPR001789">
    <property type="entry name" value="Sig_transdc_resp-reg_receiver"/>
</dbReference>
<dbReference type="CDD" id="cd00383">
    <property type="entry name" value="trans_reg_C"/>
    <property type="match status" value="1"/>
</dbReference>
<evidence type="ECO:0000259" key="9">
    <source>
        <dbReference type="PROSITE" id="PS51755"/>
    </source>
</evidence>
<keyword evidence="11" id="KW-1185">Reference proteome</keyword>
<dbReference type="STRING" id="1454004.AW11_02127"/>
<dbReference type="PATRIC" id="fig|1454004.3.peg.2203"/>
<dbReference type="Gene3D" id="1.10.10.10">
    <property type="entry name" value="Winged helix-like DNA-binding domain superfamily/Winged helix DNA-binding domain"/>
    <property type="match status" value="1"/>
</dbReference>
<dbReference type="EMBL" id="JEMY01000026">
    <property type="protein sequence ID" value="EXI88507.1"/>
    <property type="molecule type" value="Genomic_DNA"/>
</dbReference>
<keyword evidence="4 7" id="KW-0238">DNA-binding</keyword>
<dbReference type="PANTHER" id="PTHR48111:SF67">
    <property type="entry name" value="TRANSCRIPTIONAL REGULATORY PROTEIN TCTD"/>
    <property type="match status" value="1"/>
</dbReference>
<dbReference type="GO" id="GO:0006355">
    <property type="term" value="P:regulation of DNA-templated transcription"/>
    <property type="evidence" value="ECO:0007669"/>
    <property type="project" value="InterPro"/>
</dbReference>
<comment type="caution">
    <text evidence="10">The sequence shown here is derived from an EMBL/GenBank/DDBJ whole genome shotgun (WGS) entry which is preliminary data.</text>
</comment>
<organism evidence="10 11">
    <name type="scientific">Accumulibacter regalis</name>
    <dbReference type="NCBI Taxonomy" id="522306"/>
    <lineage>
        <taxon>Bacteria</taxon>
        <taxon>Pseudomonadati</taxon>
        <taxon>Pseudomonadota</taxon>
        <taxon>Betaproteobacteria</taxon>
        <taxon>Candidatus Accumulibacter</taxon>
    </lineage>
</organism>
<dbReference type="GO" id="GO:0005829">
    <property type="term" value="C:cytosol"/>
    <property type="evidence" value="ECO:0007669"/>
    <property type="project" value="TreeGrafter"/>
</dbReference>
<dbReference type="Gene3D" id="3.40.50.2300">
    <property type="match status" value="1"/>
</dbReference>
<feature type="domain" description="Response regulatory" evidence="8">
    <location>
        <begin position="2"/>
        <end position="116"/>
    </location>
</feature>
<feature type="domain" description="OmpR/PhoB-type" evidence="9">
    <location>
        <begin position="124"/>
        <end position="218"/>
    </location>
</feature>
<keyword evidence="1 6" id="KW-0597">Phosphoprotein</keyword>
<sequence>MRVLLVEDDRMIGEAVQAALLDAAYAVDWVRDGQMAIDACEIHHYDIVLLDLGLPKKDGLQVLHIVRARNDAVPVLVITARDAVESRIQGLDLGADDYVLKPFEMAELLARMRAVVRRKGGVAGPLLCNGTLSLDVAAKAVSVDGRTVPLSGREFALLHALMIRPGAILSRSELEDRMYGWGSEVESNAVEFIIHSLRKKLGNDAIKNVRGLGWLVPKHH</sequence>
<dbReference type="SMART" id="SM00448">
    <property type="entry name" value="REC"/>
    <property type="match status" value="1"/>
</dbReference>
<feature type="DNA-binding region" description="OmpR/PhoB-type" evidence="7">
    <location>
        <begin position="124"/>
        <end position="218"/>
    </location>
</feature>
<dbReference type="PANTHER" id="PTHR48111">
    <property type="entry name" value="REGULATOR OF RPOS"/>
    <property type="match status" value="1"/>
</dbReference>
<name>A0A011QGU1_ACCRE</name>
<dbReference type="eggNOG" id="COG0745">
    <property type="taxonomic scope" value="Bacteria"/>
</dbReference>
<dbReference type="AlphaFoldDB" id="A0A011QGU1"/>
<evidence type="ECO:0000256" key="5">
    <source>
        <dbReference type="ARBA" id="ARBA00023163"/>
    </source>
</evidence>
<evidence type="ECO:0000313" key="11">
    <source>
        <dbReference type="Proteomes" id="UP000022141"/>
    </source>
</evidence>
<dbReference type="CDD" id="cd17624">
    <property type="entry name" value="REC_OmpR_PmrA-like"/>
    <property type="match status" value="1"/>
</dbReference>
<dbReference type="InterPro" id="IPR036388">
    <property type="entry name" value="WH-like_DNA-bd_sf"/>
</dbReference>
<evidence type="ECO:0000313" key="10">
    <source>
        <dbReference type="EMBL" id="EXI88507.1"/>
    </source>
</evidence>
<evidence type="ECO:0000256" key="2">
    <source>
        <dbReference type="ARBA" id="ARBA00023012"/>
    </source>
</evidence>
<evidence type="ECO:0000256" key="4">
    <source>
        <dbReference type="ARBA" id="ARBA00023125"/>
    </source>
</evidence>
<dbReference type="GO" id="GO:0032993">
    <property type="term" value="C:protein-DNA complex"/>
    <property type="evidence" value="ECO:0007669"/>
    <property type="project" value="TreeGrafter"/>
</dbReference>
<keyword evidence="2" id="KW-0902">Two-component regulatory system</keyword>
<evidence type="ECO:0000256" key="3">
    <source>
        <dbReference type="ARBA" id="ARBA00023015"/>
    </source>
</evidence>
<proteinExistence type="predicted"/>
<reference evidence="10" key="1">
    <citation type="submission" date="2014-02" db="EMBL/GenBank/DDBJ databases">
        <title>Expanding our view of genomic diversity in Candidatus Accumulibacter clades.</title>
        <authorList>
            <person name="Skennerton C.T."/>
            <person name="Barr J.J."/>
            <person name="Slater F.R."/>
            <person name="Bond P.L."/>
            <person name="Tyson G.W."/>
        </authorList>
    </citation>
    <scope>NUCLEOTIDE SEQUENCE [LARGE SCALE GENOMIC DNA]</scope>
</reference>
<dbReference type="Proteomes" id="UP000022141">
    <property type="component" value="Unassembled WGS sequence"/>
</dbReference>
<evidence type="ECO:0000256" key="6">
    <source>
        <dbReference type="PROSITE-ProRule" id="PRU00169"/>
    </source>
</evidence>
<dbReference type="Pfam" id="PF00486">
    <property type="entry name" value="Trans_reg_C"/>
    <property type="match status" value="1"/>
</dbReference>
<dbReference type="Pfam" id="PF00072">
    <property type="entry name" value="Response_reg"/>
    <property type="match status" value="1"/>
</dbReference>
<keyword evidence="3" id="KW-0805">Transcription regulation</keyword>
<gene>
    <name evidence="10" type="primary">qseB_3</name>
    <name evidence="10" type="ORF">AW11_02127</name>
</gene>
<dbReference type="GO" id="GO:0000156">
    <property type="term" value="F:phosphorelay response regulator activity"/>
    <property type="evidence" value="ECO:0007669"/>
    <property type="project" value="TreeGrafter"/>
</dbReference>
<accession>A0A011QGU1</accession>
<evidence type="ECO:0000259" key="8">
    <source>
        <dbReference type="PROSITE" id="PS50110"/>
    </source>
</evidence>
<dbReference type="GO" id="GO:0000976">
    <property type="term" value="F:transcription cis-regulatory region binding"/>
    <property type="evidence" value="ECO:0007669"/>
    <property type="project" value="TreeGrafter"/>
</dbReference>
<dbReference type="InterPro" id="IPR001867">
    <property type="entry name" value="OmpR/PhoB-type_DNA-bd"/>
</dbReference>
<dbReference type="InterPro" id="IPR039420">
    <property type="entry name" value="WalR-like"/>
</dbReference>
<protein>
    <submittedName>
        <fullName evidence="10">Transcriptional regulatory protein QseB</fullName>
    </submittedName>
</protein>
<evidence type="ECO:0000256" key="7">
    <source>
        <dbReference type="PROSITE-ProRule" id="PRU01091"/>
    </source>
</evidence>
<feature type="modified residue" description="4-aspartylphosphate" evidence="6">
    <location>
        <position position="51"/>
    </location>
</feature>
<dbReference type="PROSITE" id="PS50110">
    <property type="entry name" value="RESPONSE_REGULATORY"/>
    <property type="match status" value="1"/>
</dbReference>
<evidence type="ECO:0000256" key="1">
    <source>
        <dbReference type="ARBA" id="ARBA00022553"/>
    </source>
</evidence>
<keyword evidence="5" id="KW-0804">Transcription</keyword>
<dbReference type="InterPro" id="IPR011006">
    <property type="entry name" value="CheY-like_superfamily"/>
</dbReference>
<dbReference type="SUPFAM" id="SSF52172">
    <property type="entry name" value="CheY-like"/>
    <property type="match status" value="1"/>
</dbReference>
<dbReference type="SMART" id="SM00862">
    <property type="entry name" value="Trans_reg_C"/>
    <property type="match status" value="1"/>
</dbReference>
<dbReference type="FunFam" id="3.40.50.2300:FF:000002">
    <property type="entry name" value="DNA-binding response regulator PhoP"/>
    <property type="match status" value="1"/>
</dbReference>
<dbReference type="PROSITE" id="PS51755">
    <property type="entry name" value="OMPR_PHOB"/>
    <property type="match status" value="1"/>
</dbReference>